<keyword evidence="1" id="KW-0472">Membrane</keyword>
<evidence type="ECO:0000313" key="3">
    <source>
        <dbReference type="Proteomes" id="UP001341840"/>
    </source>
</evidence>
<reference evidence="2 3" key="1">
    <citation type="journal article" date="2023" name="Plants (Basel)">
        <title>Bridging the Gap: Combining Genomics and Transcriptomics Approaches to Understand Stylosanthes scabra, an Orphan Legume from the Brazilian Caatinga.</title>
        <authorList>
            <person name="Ferreira-Neto J.R.C."/>
            <person name="da Silva M.D."/>
            <person name="Binneck E."/>
            <person name="de Melo N.F."/>
            <person name="da Silva R.H."/>
            <person name="de Melo A.L.T.M."/>
            <person name="Pandolfi V."/>
            <person name="Bustamante F.O."/>
            <person name="Brasileiro-Vidal A.C."/>
            <person name="Benko-Iseppon A.M."/>
        </authorList>
    </citation>
    <scope>NUCLEOTIDE SEQUENCE [LARGE SCALE GENOMIC DNA]</scope>
    <source>
        <tissue evidence="2">Leaves</tissue>
    </source>
</reference>
<dbReference type="EMBL" id="JASCZI010061068">
    <property type="protein sequence ID" value="MED6137487.1"/>
    <property type="molecule type" value="Genomic_DNA"/>
</dbReference>
<keyword evidence="1" id="KW-0812">Transmembrane</keyword>
<organism evidence="2 3">
    <name type="scientific">Stylosanthes scabra</name>
    <dbReference type="NCBI Taxonomy" id="79078"/>
    <lineage>
        <taxon>Eukaryota</taxon>
        <taxon>Viridiplantae</taxon>
        <taxon>Streptophyta</taxon>
        <taxon>Embryophyta</taxon>
        <taxon>Tracheophyta</taxon>
        <taxon>Spermatophyta</taxon>
        <taxon>Magnoliopsida</taxon>
        <taxon>eudicotyledons</taxon>
        <taxon>Gunneridae</taxon>
        <taxon>Pentapetalae</taxon>
        <taxon>rosids</taxon>
        <taxon>fabids</taxon>
        <taxon>Fabales</taxon>
        <taxon>Fabaceae</taxon>
        <taxon>Papilionoideae</taxon>
        <taxon>50 kb inversion clade</taxon>
        <taxon>dalbergioids sensu lato</taxon>
        <taxon>Dalbergieae</taxon>
        <taxon>Pterocarpus clade</taxon>
        <taxon>Stylosanthes</taxon>
    </lineage>
</organism>
<sequence length="171" mass="19668">MTSTHLRVADPIAMRSYTLKKAVRLTRGSFLTWPQKPPHDQPQHVTACIGVPCRYTAPTYFLEEETAHWIWAVKEVDFKVLIATMWFALLMILVKNVYLMGQSIKDLQNGRHFVGLSTSLLHGCLFWLQPDSHASTRSREDLVHYSEGKLLLHSYAIWTQECEGNLPEIDE</sequence>
<feature type="transmembrane region" description="Helical" evidence="1">
    <location>
        <begin position="78"/>
        <end position="98"/>
    </location>
</feature>
<dbReference type="Proteomes" id="UP001341840">
    <property type="component" value="Unassembled WGS sequence"/>
</dbReference>
<evidence type="ECO:0000313" key="2">
    <source>
        <dbReference type="EMBL" id="MED6137487.1"/>
    </source>
</evidence>
<keyword evidence="1" id="KW-1133">Transmembrane helix</keyword>
<comment type="caution">
    <text evidence="2">The sequence shown here is derived from an EMBL/GenBank/DDBJ whole genome shotgun (WGS) entry which is preliminary data.</text>
</comment>
<keyword evidence="3" id="KW-1185">Reference proteome</keyword>
<evidence type="ECO:0000256" key="1">
    <source>
        <dbReference type="SAM" id="Phobius"/>
    </source>
</evidence>
<name>A0ABU6SMI3_9FABA</name>
<accession>A0ABU6SMI3</accession>
<proteinExistence type="predicted"/>
<gene>
    <name evidence="2" type="ORF">PIB30_065486</name>
</gene>
<protein>
    <submittedName>
        <fullName evidence="2">Uncharacterized protein</fullName>
    </submittedName>
</protein>